<dbReference type="EMBL" id="BRXZ01000866">
    <property type="protein sequence ID" value="GMH56093.1"/>
    <property type="molecule type" value="Genomic_DNA"/>
</dbReference>
<dbReference type="PRINTS" id="PR00625">
    <property type="entry name" value="JDOMAIN"/>
</dbReference>
<protein>
    <recommendedName>
        <fullName evidence="2">J domain-containing protein</fullName>
    </recommendedName>
</protein>
<dbReference type="SUPFAM" id="SSF46565">
    <property type="entry name" value="Chaperone J-domain"/>
    <property type="match status" value="1"/>
</dbReference>
<dbReference type="SMART" id="SM00271">
    <property type="entry name" value="DnaJ"/>
    <property type="match status" value="1"/>
</dbReference>
<dbReference type="PROSITE" id="PS50076">
    <property type="entry name" value="DNAJ_2"/>
    <property type="match status" value="1"/>
</dbReference>
<feature type="transmembrane region" description="Helical" evidence="1">
    <location>
        <begin position="211"/>
        <end position="233"/>
    </location>
</feature>
<dbReference type="InterPro" id="IPR018253">
    <property type="entry name" value="DnaJ_domain_CS"/>
</dbReference>
<reference evidence="3" key="1">
    <citation type="submission" date="2022-07" db="EMBL/GenBank/DDBJ databases">
        <title>Genome analysis of Parmales, a sister group of diatoms, reveals the evolutionary specialization of diatoms from phago-mixotrophs to photoautotrophs.</title>
        <authorList>
            <person name="Ban H."/>
            <person name="Sato S."/>
            <person name="Yoshikawa S."/>
            <person name="Kazumasa Y."/>
            <person name="Nakamura Y."/>
            <person name="Ichinomiya M."/>
            <person name="Saitoh K."/>
            <person name="Sato N."/>
            <person name="Blanc-Mathieu R."/>
            <person name="Endo H."/>
            <person name="Kuwata A."/>
            <person name="Ogata H."/>
        </authorList>
    </citation>
    <scope>NUCLEOTIDE SEQUENCE</scope>
</reference>
<proteinExistence type="predicted"/>
<keyword evidence="4" id="KW-1185">Reference proteome</keyword>
<evidence type="ECO:0000313" key="4">
    <source>
        <dbReference type="Proteomes" id="UP001165082"/>
    </source>
</evidence>
<dbReference type="InterPro" id="IPR036869">
    <property type="entry name" value="J_dom_sf"/>
</dbReference>
<dbReference type="GO" id="GO:0005737">
    <property type="term" value="C:cytoplasm"/>
    <property type="evidence" value="ECO:0007669"/>
    <property type="project" value="TreeGrafter"/>
</dbReference>
<evidence type="ECO:0000259" key="2">
    <source>
        <dbReference type="PROSITE" id="PS50076"/>
    </source>
</evidence>
<feature type="transmembrane region" description="Helical" evidence="1">
    <location>
        <begin position="39"/>
        <end position="56"/>
    </location>
</feature>
<dbReference type="PANTHER" id="PTHR43096">
    <property type="entry name" value="DNAJ HOMOLOG 1, MITOCHONDRIAL-RELATED"/>
    <property type="match status" value="1"/>
</dbReference>
<dbReference type="Gene3D" id="1.10.287.110">
    <property type="entry name" value="DnaJ domain"/>
    <property type="match status" value="1"/>
</dbReference>
<keyword evidence="1" id="KW-0812">Transmembrane</keyword>
<feature type="domain" description="J" evidence="2">
    <location>
        <begin position="64"/>
        <end position="128"/>
    </location>
</feature>
<evidence type="ECO:0000313" key="3">
    <source>
        <dbReference type="EMBL" id="GMH56093.1"/>
    </source>
</evidence>
<sequence length="281" mass="31639">MSDSDSSTLTGFLFYTFFVYPTTSYILKPRPSIPRSRSIIYAIAFLCLLAAVKTGLEIQDRGPNHYSILGVTRSSTPMEVKKAYKKLSLSLHPDKNPSPNAADEFAEVKASYDVLMDTEGRVVYNKFGDDGVKNNKSTFDEQGMLLEMGIFYATWGMLAFVLTLGKTSALSRSWIYTGLIVMLLLEITLMTTEDPLPPWWFPKTTEHEWIWLLHALFPAFMNGCRCLGGFLYVDLEEQTRRLLVALREQNKDVLLVLRDVQIGAAKHHGEVHLAGEGIRTG</sequence>
<feature type="transmembrane region" description="Helical" evidence="1">
    <location>
        <begin position="6"/>
        <end position="27"/>
    </location>
</feature>
<dbReference type="OrthoDB" id="552049at2759"/>
<evidence type="ECO:0000256" key="1">
    <source>
        <dbReference type="SAM" id="Phobius"/>
    </source>
</evidence>
<gene>
    <name evidence="3" type="ORF">TrRE_jg12840</name>
</gene>
<feature type="transmembrane region" description="Helical" evidence="1">
    <location>
        <begin position="144"/>
        <end position="162"/>
    </location>
</feature>
<dbReference type="Proteomes" id="UP001165082">
    <property type="component" value="Unassembled WGS sequence"/>
</dbReference>
<keyword evidence="1" id="KW-0472">Membrane</keyword>
<dbReference type="GO" id="GO:0042026">
    <property type="term" value="P:protein refolding"/>
    <property type="evidence" value="ECO:0007669"/>
    <property type="project" value="TreeGrafter"/>
</dbReference>
<accession>A0A9W6ZS17</accession>
<name>A0A9W6ZS17_9STRA</name>
<organism evidence="3 4">
    <name type="scientific">Triparma retinervis</name>
    <dbReference type="NCBI Taxonomy" id="2557542"/>
    <lineage>
        <taxon>Eukaryota</taxon>
        <taxon>Sar</taxon>
        <taxon>Stramenopiles</taxon>
        <taxon>Ochrophyta</taxon>
        <taxon>Bolidophyceae</taxon>
        <taxon>Parmales</taxon>
        <taxon>Triparmaceae</taxon>
        <taxon>Triparma</taxon>
    </lineage>
</organism>
<dbReference type="Pfam" id="PF00226">
    <property type="entry name" value="DnaJ"/>
    <property type="match status" value="1"/>
</dbReference>
<dbReference type="CDD" id="cd06257">
    <property type="entry name" value="DnaJ"/>
    <property type="match status" value="1"/>
</dbReference>
<dbReference type="GO" id="GO:0051082">
    <property type="term" value="F:unfolded protein binding"/>
    <property type="evidence" value="ECO:0007669"/>
    <property type="project" value="TreeGrafter"/>
</dbReference>
<feature type="transmembrane region" description="Helical" evidence="1">
    <location>
        <begin position="174"/>
        <end position="191"/>
    </location>
</feature>
<dbReference type="PANTHER" id="PTHR43096:SF10">
    <property type="entry name" value="CHAPERONE PROTEIN DNAJ A6, CHLOROPLASTIC"/>
    <property type="match status" value="1"/>
</dbReference>
<dbReference type="InterPro" id="IPR001623">
    <property type="entry name" value="DnaJ_domain"/>
</dbReference>
<keyword evidence="1" id="KW-1133">Transmembrane helix</keyword>
<comment type="caution">
    <text evidence="3">The sequence shown here is derived from an EMBL/GenBank/DDBJ whole genome shotgun (WGS) entry which is preliminary data.</text>
</comment>
<dbReference type="PROSITE" id="PS00636">
    <property type="entry name" value="DNAJ_1"/>
    <property type="match status" value="1"/>
</dbReference>
<dbReference type="AlphaFoldDB" id="A0A9W6ZS17"/>